<dbReference type="GO" id="GO:0045493">
    <property type="term" value="P:xylan catabolic process"/>
    <property type="evidence" value="ECO:0007669"/>
    <property type="project" value="UniProtKB-KW"/>
</dbReference>
<keyword evidence="4" id="KW-0732">Signal</keyword>
<evidence type="ECO:0000256" key="3">
    <source>
        <dbReference type="ARBA" id="ARBA00022651"/>
    </source>
</evidence>
<evidence type="ECO:0000256" key="7">
    <source>
        <dbReference type="ARBA" id="ARBA00023326"/>
    </source>
</evidence>
<keyword evidence="3" id="KW-0858">Xylan degradation</keyword>
<evidence type="ECO:0000256" key="1">
    <source>
        <dbReference type="ARBA" id="ARBA00004613"/>
    </source>
</evidence>
<dbReference type="Gene3D" id="3.40.50.1820">
    <property type="entry name" value="alpha/beta hydrolase"/>
    <property type="match status" value="1"/>
</dbReference>
<dbReference type="InterPro" id="IPR043595">
    <property type="entry name" value="FaeB/C/D"/>
</dbReference>
<evidence type="ECO:0000256" key="4">
    <source>
        <dbReference type="ARBA" id="ARBA00022729"/>
    </source>
</evidence>
<dbReference type="PANTHER" id="PTHR38050:SF2">
    <property type="entry name" value="FERULOYL ESTERASE C-RELATED"/>
    <property type="match status" value="1"/>
</dbReference>
<evidence type="ECO:0000256" key="6">
    <source>
        <dbReference type="ARBA" id="ARBA00023277"/>
    </source>
</evidence>
<keyword evidence="5" id="KW-0378">Hydrolase</keyword>
<accession>A0A1J5RVI4</accession>
<dbReference type="EMBL" id="MLJW01000100">
    <property type="protein sequence ID" value="OIQ99974.1"/>
    <property type="molecule type" value="Genomic_DNA"/>
</dbReference>
<keyword evidence="7" id="KW-0624">Polysaccharide degradation</keyword>
<reference evidence="8" key="1">
    <citation type="submission" date="2016-10" db="EMBL/GenBank/DDBJ databases">
        <title>Sequence of Gallionella enrichment culture.</title>
        <authorList>
            <person name="Poehlein A."/>
            <person name="Muehling M."/>
            <person name="Daniel R."/>
        </authorList>
    </citation>
    <scope>NUCLEOTIDE SEQUENCE</scope>
</reference>
<comment type="subcellular location">
    <subcellularLocation>
        <location evidence="1">Secreted</location>
    </subcellularLocation>
</comment>
<dbReference type="PANTHER" id="PTHR38050">
    <property type="match status" value="1"/>
</dbReference>
<dbReference type="SUPFAM" id="SSF53474">
    <property type="entry name" value="alpha/beta-Hydrolases"/>
    <property type="match status" value="1"/>
</dbReference>
<evidence type="ECO:0000313" key="8">
    <source>
        <dbReference type="EMBL" id="OIQ99974.1"/>
    </source>
</evidence>
<keyword evidence="2" id="KW-0964">Secreted</keyword>
<name>A0A1J5RVI4_9ZZZZ</name>
<organism evidence="8">
    <name type="scientific">mine drainage metagenome</name>
    <dbReference type="NCBI Taxonomy" id="410659"/>
    <lineage>
        <taxon>unclassified sequences</taxon>
        <taxon>metagenomes</taxon>
        <taxon>ecological metagenomes</taxon>
    </lineage>
</organism>
<dbReference type="GO" id="GO:0005576">
    <property type="term" value="C:extracellular region"/>
    <property type="evidence" value="ECO:0007669"/>
    <property type="project" value="UniProtKB-SubCell"/>
</dbReference>
<evidence type="ECO:0000256" key="2">
    <source>
        <dbReference type="ARBA" id="ARBA00022525"/>
    </source>
</evidence>
<sequence>MFKFTAQFMLMLTLMCSVISSSASTVSVINTAPVGGRSAGCGISQVGTGSFMPMRIQVLNQDRTYHLLVPANYDSHRAYPIIFRWHGSGGNGMSGGLDIEFASGNDAIVVGADGINGRWQTNTDSIDLLFFDQMLETIESRYCIDRERIFSYGFSVGAFFNNLLTCERGEELRASAAVAGGLRGASCKGKVASWFLHDQDDNVVSIMKGKAALARAIQLNGCSNNIIDESDGCVRYQGCEKNPVVWCQSNGIGHNIRADFAPEHVWKFFQSLH</sequence>
<evidence type="ECO:0008006" key="9">
    <source>
        <dbReference type="Google" id="ProtNLM"/>
    </source>
</evidence>
<keyword evidence="6" id="KW-0119">Carbohydrate metabolism</keyword>
<comment type="caution">
    <text evidence="8">The sequence shown here is derived from an EMBL/GenBank/DDBJ whole genome shotgun (WGS) entry which is preliminary data.</text>
</comment>
<dbReference type="InterPro" id="IPR029058">
    <property type="entry name" value="AB_hydrolase_fold"/>
</dbReference>
<protein>
    <recommendedName>
        <fullName evidence="9">Feruloyl esterase</fullName>
    </recommendedName>
</protein>
<proteinExistence type="predicted"/>
<gene>
    <name evidence="8" type="ORF">GALL_179900</name>
</gene>
<evidence type="ECO:0000256" key="5">
    <source>
        <dbReference type="ARBA" id="ARBA00022801"/>
    </source>
</evidence>
<dbReference type="GO" id="GO:0030600">
    <property type="term" value="F:feruloyl esterase activity"/>
    <property type="evidence" value="ECO:0007669"/>
    <property type="project" value="InterPro"/>
</dbReference>
<dbReference type="AlphaFoldDB" id="A0A1J5RVI4"/>